<dbReference type="Proteomes" id="UP000023758">
    <property type="component" value="Unassembled WGS sequence"/>
</dbReference>
<accession>A0A022WEZ1</accession>
<dbReference type="InterPro" id="IPR002575">
    <property type="entry name" value="Aminoglycoside_PTrfase"/>
</dbReference>
<dbReference type="Pfam" id="PF01636">
    <property type="entry name" value="APH"/>
    <property type="match status" value="1"/>
</dbReference>
<sequence>MPFQPNMSHILSWNISMVELEIRYLGLPPFQPRGREYTNIWLQLYRSYYESLFLQNSPPQSALNNDVFRLVMFLDTEAPRIYQNADQLELHLNTIFITAHDICFTELLYLHMGSIYEQLKGLSNEPMVFCYGDIHPGNFIINDDGHITIIDFSETSILPSSFARYAIVSTSKLSRG</sequence>
<organism evidence="2">
    <name type="scientific">Trichophyton rubrum CBS 288.86</name>
    <dbReference type="NCBI Taxonomy" id="1215330"/>
    <lineage>
        <taxon>Eukaryota</taxon>
        <taxon>Fungi</taxon>
        <taxon>Dikarya</taxon>
        <taxon>Ascomycota</taxon>
        <taxon>Pezizomycotina</taxon>
        <taxon>Eurotiomycetes</taxon>
        <taxon>Eurotiomycetidae</taxon>
        <taxon>Onygenales</taxon>
        <taxon>Arthrodermataceae</taxon>
        <taxon>Trichophyton</taxon>
    </lineage>
</organism>
<reference evidence="2" key="1">
    <citation type="submission" date="2014-02" db="EMBL/GenBank/DDBJ databases">
        <title>The Genome Sequence of Trichophyton rubrum (morphotype fischeri) CBS 288.86.</title>
        <authorList>
            <consortium name="The Broad Institute Genomics Platform"/>
            <person name="Cuomo C.A."/>
            <person name="White T.C."/>
            <person name="Graser Y."/>
            <person name="Martinez-Rossi N."/>
            <person name="Heitman J."/>
            <person name="Young S.K."/>
            <person name="Zeng Q."/>
            <person name="Gargeya S."/>
            <person name="Abouelleil A."/>
            <person name="Alvarado L."/>
            <person name="Chapman S.B."/>
            <person name="Gainer-Dewar J."/>
            <person name="Goldberg J."/>
            <person name="Griggs A."/>
            <person name="Gujja S."/>
            <person name="Hansen M."/>
            <person name="Howarth C."/>
            <person name="Imamovic A."/>
            <person name="Larimer J."/>
            <person name="Martinez D."/>
            <person name="Murphy C."/>
            <person name="Pearson M.D."/>
            <person name="Persinoti G."/>
            <person name="Poon T."/>
            <person name="Priest M."/>
            <person name="Roberts A.D."/>
            <person name="Saif S."/>
            <person name="Shea T.D."/>
            <person name="Sykes S.N."/>
            <person name="Wortman J."/>
            <person name="Nusbaum C."/>
            <person name="Birren B."/>
        </authorList>
    </citation>
    <scope>NUCLEOTIDE SEQUENCE [LARGE SCALE GENOMIC DNA]</scope>
    <source>
        <strain evidence="2">CBS 288.86</strain>
    </source>
</reference>
<gene>
    <name evidence="2" type="ORF">H103_00763</name>
</gene>
<dbReference type="EMBL" id="KK207705">
    <property type="protein sequence ID" value="EZF56932.1"/>
    <property type="molecule type" value="Genomic_DNA"/>
</dbReference>
<dbReference type="AlphaFoldDB" id="A0A022WEZ1"/>
<dbReference type="SUPFAM" id="SSF56112">
    <property type="entry name" value="Protein kinase-like (PK-like)"/>
    <property type="match status" value="1"/>
</dbReference>
<proteinExistence type="predicted"/>
<name>A0A022WEZ1_TRIRU</name>
<evidence type="ECO:0000313" key="2">
    <source>
        <dbReference type="EMBL" id="EZF56932.1"/>
    </source>
</evidence>
<dbReference type="Gene3D" id="3.90.1200.10">
    <property type="match status" value="1"/>
</dbReference>
<protein>
    <recommendedName>
        <fullName evidence="1">Aminoglycoside phosphotransferase domain-containing protein</fullName>
    </recommendedName>
</protein>
<dbReference type="HOGENOM" id="CLU_1526254_0_0_1"/>
<evidence type="ECO:0000259" key="1">
    <source>
        <dbReference type="Pfam" id="PF01636"/>
    </source>
</evidence>
<feature type="domain" description="Aminoglycoside phosphotransferase" evidence="1">
    <location>
        <begin position="124"/>
        <end position="155"/>
    </location>
</feature>
<dbReference type="InterPro" id="IPR011009">
    <property type="entry name" value="Kinase-like_dom_sf"/>
</dbReference>